<evidence type="ECO:0000313" key="3">
    <source>
        <dbReference type="EMBL" id="RFS86094.1"/>
    </source>
</evidence>
<feature type="compositionally biased region" description="Pro residues" evidence="1">
    <location>
        <begin position="13"/>
        <end position="26"/>
    </location>
</feature>
<name>A0A372GL27_9ACTN</name>
<dbReference type="PANTHER" id="PTHR11895:SF151">
    <property type="entry name" value="GLUTAMYL-TRNA(GLN) AMIDOTRANSFERASE SUBUNIT A"/>
    <property type="match status" value="1"/>
</dbReference>
<protein>
    <recommendedName>
        <fullName evidence="2">Amidase domain-containing protein</fullName>
    </recommendedName>
</protein>
<feature type="region of interest" description="Disordered" evidence="1">
    <location>
        <begin position="1"/>
        <end position="45"/>
    </location>
</feature>
<evidence type="ECO:0000313" key="4">
    <source>
        <dbReference type="Proteomes" id="UP000262882"/>
    </source>
</evidence>
<dbReference type="Proteomes" id="UP000262882">
    <property type="component" value="Unassembled WGS sequence"/>
</dbReference>
<dbReference type="InterPro" id="IPR036928">
    <property type="entry name" value="AS_sf"/>
</dbReference>
<dbReference type="SUPFAM" id="SSF75304">
    <property type="entry name" value="Amidase signature (AS) enzymes"/>
    <property type="match status" value="1"/>
</dbReference>
<dbReference type="Pfam" id="PF01425">
    <property type="entry name" value="Amidase"/>
    <property type="match status" value="1"/>
</dbReference>
<dbReference type="InterPro" id="IPR000120">
    <property type="entry name" value="Amidase"/>
</dbReference>
<dbReference type="Gene3D" id="3.90.1300.10">
    <property type="entry name" value="Amidase signature (AS) domain"/>
    <property type="match status" value="1"/>
</dbReference>
<proteinExistence type="predicted"/>
<dbReference type="GO" id="GO:0003824">
    <property type="term" value="F:catalytic activity"/>
    <property type="evidence" value="ECO:0007669"/>
    <property type="project" value="InterPro"/>
</dbReference>
<feature type="domain" description="Amidase" evidence="2">
    <location>
        <begin position="105"/>
        <end position="497"/>
    </location>
</feature>
<dbReference type="EMBL" id="QVNQ01000002">
    <property type="protein sequence ID" value="RFS86094.1"/>
    <property type="molecule type" value="Genomic_DNA"/>
</dbReference>
<dbReference type="AlphaFoldDB" id="A0A372GL27"/>
<organism evidence="3 4">
    <name type="scientific">Actinomadura spongiicola</name>
    <dbReference type="NCBI Taxonomy" id="2303421"/>
    <lineage>
        <taxon>Bacteria</taxon>
        <taxon>Bacillati</taxon>
        <taxon>Actinomycetota</taxon>
        <taxon>Actinomycetes</taxon>
        <taxon>Streptosporangiales</taxon>
        <taxon>Thermomonosporaceae</taxon>
        <taxon>Actinomadura</taxon>
    </lineage>
</organism>
<dbReference type="PANTHER" id="PTHR11895">
    <property type="entry name" value="TRANSAMIDASE"/>
    <property type="match status" value="1"/>
</dbReference>
<gene>
    <name evidence="3" type="ORF">D0T12_05535</name>
</gene>
<keyword evidence="4" id="KW-1185">Reference proteome</keyword>
<evidence type="ECO:0000259" key="2">
    <source>
        <dbReference type="Pfam" id="PF01425"/>
    </source>
</evidence>
<dbReference type="InterPro" id="IPR023631">
    <property type="entry name" value="Amidase_dom"/>
</dbReference>
<reference evidence="3 4" key="1">
    <citation type="submission" date="2018-08" db="EMBL/GenBank/DDBJ databases">
        <title>Actinomadura spongicola sp. nov., isolated from marine sponge Leucetta chagosensis.</title>
        <authorList>
            <person name="Li L."/>
            <person name="Lin H.W."/>
        </authorList>
    </citation>
    <scope>NUCLEOTIDE SEQUENCE [LARGE SCALE GENOMIC DNA]</scope>
    <source>
        <strain evidence="3 4">LHW52907</strain>
    </source>
</reference>
<comment type="caution">
    <text evidence="3">The sequence shown here is derived from an EMBL/GenBank/DDBJ whole genome shotgun (WGS) entry which is preliminary data.</text>
</comment>
<feature type="compositionally biased region" description="Low complexity" evidence="1">
    <location>
        <begin position="1"/>
        <end position="12"/>
    </location>
</feature>
<evidence type="ECO:0000256" key="1">
    <source>
        <dbReference type="SAM" id="MobiDB-lite"/>
    </source>
</evidence>
<accession>A0A372GL27</accession>
<sequence>MCAPPTRRSSPTDSPPCSPPRSPRPPTAETFRLPPLTRHPGDPAKERIVTEDLHWLSAVEAVRRLRDGDLKLADYVEALLDRTERLARLNTYITHEPDLVRRSLTDRPGPLYGLPFALKDIVDTADLPTTAATPALRAWRPRRDAPIARALRDAGGTLMGKQALGELSFGMTGNNPAYGIVRNPYGDDHIPGGSSGGTAAGVGAGLVPAAIGADTGGSCRIPAALCGCVGFRPTHGRYDGRGVIPISATRDTLGPLARSVADVRLIDRICAPGTADSEPRTVELAGLRLGVPRGFFYDDLDPDVAAATENALSVLAARGAVLVEQDLPDLERLNELVDLPVVLYEVGRELSAYLYQHAAPLTLRELVDQVAIPRVKETLESVLDKDWVSGAEYREALIVHRPALRAAYARYFAEHDVSALVVPTTPLPARPHRPIGEDRTVELNGRPVDTFLTYIRNTNASSSAGLPCLSIPSGTSRDGLPIGLEIVGPDSSDGRLLAIGEAIEAVLPPLPRPRL</sequence>